<dbReference type="Proteomes" id="UP000246077">
    <property type="component" value="Unassembled WGS sequence"/>
</dbReference>
<evidence type="ECO:0000313" key="3">
    <source>
        <dbReference type="Proteomes" id="UP000246077"/>
    </source>
</evidence>
<dbReference type="AlphaFoldDB" id="A0A317DY80"/>
<evidence type="ECO:0000313" key="2">
    <source>
        <dbReference type="EMBL" id="PWR19697.1"/>
    </source>
</evidence>
<keyword evidence="3" id="KW-1185">Reference proteome</keyword>
<organism evidence="2 3">
    <name type="scientific">Zavarzinia compransoris</name>
    <dbReference type="NCBI Taxonomy" id="1264899"/>
    <lineage>
        <taxon>Bacteria</taxon>
        <taxon>Pseudomonadati</taxon>
        <taxon>Pseudomonadota</taxon>
        <taxon>Alphaproteobacteria</taxon>
        <taxon>Rhodospirillales</taxon>
        <taxon>Zavarziniaceae</taxon>
        <taxon>Zavarzinia</taxon>
    </lineage>
</organism>
<reference evidence="3" key="1">
    <citation type="submission" date="2018-05" db="EMBL/GenBank/DDBJ databases">
        <title>Zavarzinia sp. HR-AS.</title>
        <authorList>
            <person name="Lee Y."/>
            <person name="Jeon C.O."/>
        </authorList>
    </citation>
    <scope>NUCLEOTIDE SEQUENCE [LARGE SCALE GENOMIC DNA]</scope>
    <source>
        <strain evidence="3">DSM 1231</strain>
    </source>
</reference>
<keyword evidence="1" id="KW-0732">Signal</keyword>
<dbReference type="EMBL" id="QGLF01000004">
    <property type="protein sequence ID" value="PWR19697.1"/>
    <property type="molecule type" value="Genomic_DNA"/>
</dbReference>
<feature type="chain" id="PRO_5016277721" description="Lipocalin-like domain-containing protein" evidence="1">
    <location>
        <begin position="19"/>
        <end position="136"/>
    </location>
</feature>
<protein>
    <recommendedName>
        <fullName evidence="4">Lipocalin-like domain-containing protein</fullName>
    </recommendedName>
</protein>
<proteinExistence type="predicted"/>
<gene>
    <name evidence="2" type="ORF">DKG75_14615</name>
</gene>
<comment type="caution">
    <text evidence="2">The sequence shown here is derived from an EMBL/GenBank/DDBJ whole genome shotgun (WGS) entry which is preliminary data.</text>
</comment>
<evidence type="ECO:0008006" key="4">
    <source>
        <dbReference type="Google" id="ProtNLM"/>
    </source>
</evidence>
<sequence length="136" mass="14768">MFAALGLALLASTGPASADQRVEGRWSLDVEATVAAARESGVPPEGIAQMQQELAPMAKGFFMTFKGKRLEVVAGPDTTNCDWTWGKYDIVLPSKCLDQTGKPNDLDPEREAIAMVDGRLHLLDKPSKLSLILQRQ</sequence>
<evidence type="ECO:0000256" key="1">
    <source>
        <dbReference type="SAM" id="SignalP"/>
    </source>
</evidence>
<feature type="signal peptide" evidence="1">
    <location>
        <begin position="1"/>
        <end position="18"/>
    </location>
</feature>
<name>A0A317DY80_9PROT</name>
<accession>A0A317DY80</accession>